<evidence type="ECO:0000313" key="9">
    <source>
        <dbReference type="Proteomes" id="UP001209885"/>
    </source>
</evidence>
<dbReference type="PANTHER" id="PTHR43673">
    <property type="entry name" value="NAD(P)H NITROREDUCTASE YDGI-RELATED"/>
    <property type="match status" value="1"/>
</dbReference>
<accession>A0ABT3RTI4</accession>
<evidence type="ECO:0000256" key="6">
    <source>
        <dbReference type="ARBA" id="ARBA00023002"/>
    </source>
</evidence>
<comment type="similarity">
    <text evidence="2">Belongs to the nitroreductase family.</text>
</comment>
<dbReference type="Proteomes" id="UP001209885">
    <property type="component" value="Unassembled WGS sequence"/>
</dbReference>
<evidence type="ECO:0000256" key="4">
    <source>
        <dbReference type="ARBA" id="ARBA00022643"/>
    </source>
</evidence>
<dbReference type="PANTHER" id="PTHR43673:SF2">
    <property type="entry name" value="NITROREDUCTASE"/>
    <property type="match status" value="1"/>
</dbReference>
<comment type="cofactor">
    <cofactor evidence="1">
        <name>FMN</name>
        <dbReference type="ChEBI" id="CHEBI:58210"/>
    </cofactor>
</comment>
<evidence type="ECO:0000256" key="3">
    <source>
        <dbReference type="ARBA" id="ARBA00022630"/>
    </source>
</evidence>
<protein>
    <submittedName>
        <fullName evidence="8">NAD(P)H-dependent oxidoreductase</fullName>
    </submittedName>
</protein>
<dbReference type="SUPFAM" id="SSF55469">
    <property type="entry name" value="FMN-dependent nitroreductase-like"/>
    <property type="match status" value="1"/>
</dbReference>
<dbReference type="InterPro" id="IPR033878">
    <property type="entry name" value="NfsB-like"/>
</dbReference>
<proteinExistence type="inferred from homology"/>
<evidence type="ECO:0000259" key="7">
    <source>
        <dbReference type="Pfam" id="PF00881"/>
    </source>
</evidence>
<sequence length="210" mass="24201">MSLVDDLQWRYATKKMNGKVVPQDKLDYILEASRLAPSSSGLQPYKIFVITNEELKQKMKPIAWDQSQVTDASHLLVFASWDGYTNERIENVFNFMMDERGLPRETMNDYRNNIWSLYEPLGQEWHAHHAAKQAYISFGLAIAAAAEQKVDATPMEGFIPEKVDELLNLKEQGLKSSLILALGYRDEENDWLVNMKKVRTPKEEFITEIA</sequence>
<dbReference type="InterPro" id="IPR000415">
    <property type="entry name" value="Nitroreductase-like"/>
</dbReference>
<evidence type="ECO:0000313" key="8">
    <source>
        <dbReference type="EMBL" id="MCX2745099.1"/>
    </source>
</evidence>
<name>A0ABT3RTI4_9BACT</name>
<dbReference type="Gene3D" id="3.40.109.10">
    <property type="entry name" value="NADH Oxidase"/>
    <property type="match status" value="1"/>
</dbReference>
<evidence type="ECO:0000256" key="5">
    <source>
        <dbReference type="ARBA" id="ARBA00022857"/>
    </source>
</evidence>
<evidence type="ECO:0000256" key="2">
    <source>
        <dbReference type="ARBA" id="ARBA00007118"/>
    </source>
</evidence>
<comment type="caution">
    <text evidence="8">The sequence shown here is derived from an EMBL/GenBank/DDBJ whole genome shotgun (WGS) entry which is preliminary data.</text>
</comment>
<keyword evidence="6" id="KW-0560">Oxidoreductase</keyword>
<keyword evidence="4" id="KW-0288">FMN</keyword>
<dbReference type="Pfam" id="PF00881">
    <property type="entry name" value="Nitroreductase"/>
    <property type="match status" value="1"/>
</dbReference>
<reference evidence="8 9" key="1">
    <citation type="submission" date="2022-11" db="EMBL/GenBank/DDBJ databases">
        <title>The characterization of three novel Bacteroidetes species and genomic analysis of their roles in tidal elemental geochemical cycles.</title>
        <authorList>
            <person name="Ma K."/>
        </authorList>
    </citation>
    <scope>NUCLEOTIDE SEQUENCE [LARGE SCALE GENOMIC DNA]</scope>
    <source>
        <strain evidence="8 9">M17</strain>
    </source>
</reference>
<dbReference type="RefSeq" id="WP_266057645.1">
    <property type="nucleotide sequence ID" value="NZ_JAPFQN010000007.1"/>
</dbReference>
<dbReference type="EMBL" id="JAPFQN010000007">
    <property type="protein sequence ID" value="MCX2745099.1"/>
    <property type="molecule type" value="Genomic_DNA"/>
</dbReference>
<keyword evidence="9" id="KW-1185">Reference proteome</keyword>
<feature type="domain" description="Nitroreductase" evidence="7">
    <location>
        <begin position="8"/>
        <end position="184"/>
    </location>
</feature>
<dbReference type="CDD" id="cd02149">
    <property type="entry name" value="NfsB-like"/>
    <property type="match status" value="1"/>
</dbReference>
<dbReference type="InterPro" id="IPR029479">
    <property type="entry name" value="Nitroreductase"/>
</dbReference>
<organism evidence="8 9">
    <name type="scientific">Mangrovivirga halotolerans</name>
    <dbReference type="NCBI Taxonomy" id="2993936"/>
    <lineage>
        <taxon>Bacteria</taxon>
        <taxon>Pseudomonadati</taxon>
        <taxon>Bacteroidota</taxon>
        <taxon>Cytophagia</taxon>
        <taxon>Cytophagales</taxon>
        <taxon>Mangrovivirgaceae</taxon>
        <taxon>Mangrovivirga</taxon>
    </lineage>
</organism>
<keyword evidence="3" id="KW-0285">Flavoprotein</keyword>
<keyword evidence="5" id="KW-0521">NADP</keyword>
<evidence type="ECO:0000256" key="1">
    <source>
        <dbReference type="ARBA" id="ARBA00001917"/>
    </source>
</evidence>
<gene>
    <name evidence="8" type="ORF">OO013_14560</name>
</gene>